<dbReference type="AlphaFoldDB" id="A0A0D7ACT2"/>
<evidence type="ECO:0000313" key="2">
    <source>
        <dbReference type="Proteomes" id="UP000054144"/>
    </source>
</evidence>
<proteinExistence type="predicted"/>
<organism evidence="1 2">
    <name type="scientific">Fistulina hepatica ATCC 64428</name>
    <dbReference type="NCBI Taxonomy" id="1128425"/>
    <lineage>
        <taxon>Eukaryota</taxon>
        <taxon>Fungi</taxon>
        <taxon>Dikarya</taxon>
        <taxon>Basidiomycota</taxon>
        <taxon>Agaricomycotina</taxon>
        <taxon>Agaricomycetes</taxon>
        <taxon>Agaricomycetidae</taxon>
        <taxon>Agaricales</taxon>
        <taxon>Fistulinaceae</taxon>
        <taxon>Fistulina</taxon>
    </lineage>
</organism>
<name>A0A0D7ACT2_9AGAR</name>
<reference evidence="1 2" key="1">
    <citation type="journal article" date="2015" name="Fungal Genet. Biol.">
        <title>Evolution of novel wood decay mechanisms in Agaricales revealed by the genome sequences of Fistulina hepatica and Cylindrobasidium torrendii.</title>
        <authorList>
            <person name="Floudas D."/>
            <person name="Held B.W."/>
            <person name="Riley R."/>
            <person name="Nagy L.G."/>
            <person name="Koehler G."/>
            <person name="Ransdell A.S."/>
            <person name="Younus H."/>
            <person name="Chow J."/>
            <person name="Chiniquy J."/>
            <person name="Lipzen A."/>
            <person name="Tritt A."/>
            <person name="Sun H."/>
            <person name="Haridas S."/>
            <person name="LaButti K."/>
            <person name="Ohm R.A."/>
            <person name="Kues U."/>
            <person name="Blanchette R.A."/>
            <person name="Grigoriev I.V."/>
            <person name="Minto R.E."/>
            <person name="Hibbett D.S."/>
        </authorList>
    </citation>
    <scope>NUCLEOTIDE SEQUENCE [LARGE SCALE GENOMIC DNA]</scope>
    <source>
        <strain evidence="1 2">ATCC 64428</strain>
    </source>
</reference>
<accession>A0A0D7ACT2</accession>
<evidence type="ECO:0008006" key="3">
    <source>
        <dbReference type="Google" id="ProtNLM"/>
    </source>
</evidence>
<sequence length="560" mass="61170">MDQYSYSQFGDSSIYIRKCYGFETHFTTQRFVIVLLHHLMFQFFTNHLPTHSVSYEGTGHMSFSALVDSPVTHEQGKVYETWTRLRFLVPQLGSTTFGASPPDGAFYFQYVVPANAADASGWAKRTVKFDSIPASSLFERHRIISKQKFWGPSAHHANAELHVCPTVDGGWIYSLVAGHEIMDARGALAVLDLFLQQLDDSLRGVAPPLESIKWGDEVQRLSPASAVVIGGPHTETKLPIAIGGPNAAAMAAVENEGEDETRNKLASLFAYLRPWRVSGEAAHATKLSAAHTTAFHGAAKAAGGTISHVATALAMIAHAEVYLRAEALRDPCQFKQIAAGWLATPYLFMLSPADERSHFPKEYSALDAPRGSPLLALGGSIVLLPLENVKKIVIADPETCTVQRVWDKRLFETLVQDVVGTMKSAAHSAEAFLALEAEVEKGDIAKSFVSTFPIPKLEMVSSVGNVDRMNLFKRFQDVEDGSRTLVLRDLTSNVRCEGAAHFKLSVFQYAQELRFQWRAGGGPEGGIDDLAHSFKAIVDSFLGEQGCLVDIGVDLDSTGN</sequence>
<dbReference type="InterPro" id="IPR023213">
    <property type="entry name" value="CAT-like_dom_sf"/>
</dbReference>
<dbReference type="Proteomes" id="UP000054144">
    <property type="component" value="Unassembled WGS sequence"/>
</dbReference>
<protein>
    <recommendedName>
        <fullName evidence="3">CoA-dependent acyltransferase</fullName>
    </recommendedName>
</protein>
<gene>
    <name evidence="1" type="ORF">FISHEDRAFT_73661</name>
</gene>
<dbReference type="EMBL" id="KN881833">
    <property type="protein sequence ID" value="KIY48465.1"/>
    <property type="molecule type" value="Genomic_DNA"/>
</dbReference>
<dbReference type="OrthoDB" id="3252971at2759"/>
<evidence type="ECO:0000313" key="1">
    <source>
        <dbReference type="EMBL" id="KIY48465.1"/>
    </source>
</evidence>
<dbReference type="Gene3D" id="3.30.559.10">
    <property type="entry name" value="Chloramphenicol acetyltransferase-like domain"/>
    <property type="match status" value="1"/>
</dbReference>
<keyword evidence="2" id="KW-1185">Reference proteome</keyword>